<comment type="caution">
    <text evidence="3">The sequence shown here is derived from an EMBL/GenBank/DDBJ whole genome shotgun (WGS) entry which is preliminary data.</text>
</comment>
<dbReference type="InterPro" id="IPR011761">
    <property type="entry name" value="ATP-grasp"/>
</dbReference>
<accession>A0A3L6ZQ85</accession>
<dbReference type="GO" id="GO:0018169">
    <property type="term" value="F:ribosomal S6-glutamic acid ligase activity"/>
    <property type="evidence" value="ECO:0007669"/>
    <property type="project" value="TreeGrafter"/>
</dbReference>
<dbReference type="EMBL" id="RCUW01000005">
    <property type="protein sequence ID" value="RLP69222.1"/>
    <property type="molecule type" value="Genomic_DNA"/>
</dbReference>
<dbReference type="PROSITE" id="PS50975">
    <property type="entry name" value="ATP_GRASP"/>
    <property type="match status" value="1"/>
</dbReference>
<dbReference type="GO" id="GO:0005524">
    <property type="term" value="F:ATP binding"/>
    <property type="evidence" value="ECO:0007669"/>
    <property type="project" value="UniProtKB-UniRule"/>
</dbReference>
<keyword evidence="1" id="KW-0067">ATP-binding</keyword>
<dbReference type="RefSeq" id="WP_087138526.1">
    <property type="nucleotide sequence ID" value="NZ_JBQDRQ010000070.1"/>
</dbReference>
<name>A0A3L6ZQ85_9MICO</name>
<dbReference type="GO" id="GO:0005737">
    <property type="term" value="C:cytoplasm"/>
    <property type="evidence" value="ECO:0007669"/>
    <property type="project" value="TreeGrafter"/>
</dbReference>
<dbReference type="Proteomes" id="UP000275395">
    <property type="component" value="Unassembled WGS sequence"/>
</dbReference>
<evidence type="ECO:0000256" key="1">
    <source>
        <dbReference type="PROSITE-ProRule" id="PRU00409"/>
    </source>
</evidence>
<dbReference type="AlphaFoldDB" id="A0A3L6ZQ85"/>
<dbReference type="SUPFAM" id="SSF56059">
    <property type="entry name" value="Glutathione synthetase ATP-binding domain-like"/>
    <property type="match status" value="1"/>
</dbReference>
<evidence type="ECO:0000313" key="3">
    <source>
        <dbReference type="EMBL" id="RLP69222.1"/>
    </source>
</evidence>
<protein>
    <submittedName>
        <fullName evidence="3">Alpha-L-glutamate ligase</fullName>
    </submittedName>
</protein>
<evidence type="ECO:0000313" key="4">
    <source>
        <dbReference type="Proteomes" id="UP000275395"/>
    </source>
</evidence>
<proteinExistence type="predicted"/>
<dbReference type="PANTHER" id="PTHR21621">
    <property type="entry name" value="RIBOSOMAL PROTEIN S6 MODIFICATION PROTEIN"/>
    <property type="match status" value="1"/>
</dbReference>
<dbReference type="GO" id="GO:0009432">
    <property type="term" value="P:SOS response"/>
    <property type="evidence" value="ECO:0007669"/>
    <property type="project" value="TreeGrafter"/>
</dbReference>
<keyword evidence="1" id="KW-0547">Nucleotide-binding</keyword>
<gene>
    <name evidence="3" type="ORF">D9V30_07865</name>
</gene>
<feature type="domain" description="ATP-grasp" evidence="2">
    <location>
        <begin position="106"/>
        <end position="356"/>
    </location>
</feature>
<reference evidence="3 4" key="1">
    <citation type="submission" date="2018-10" db="EMBL/GenBank/DDBJ databases">
        <authorList>
            <person name="Li J."/>
        </authorList>
    </citation>
    <scope>NUCLEOTIDE SEQUENCE [LARGE SCALE GENOMIC DNA]</scope>
    <source>
        <strain evidence="3 4">JCM 30549</strain>
    </source>
</reference>
<evidence type="ECO:0000259" key="2">
    <source>
        <dbReference type="PROSITE" id="PS50975"/>
    </source>
</evidence>
<sequence>MTNSSAVPVVHILHENEEWLPPLRAGLDAAGVPYREWDLSTGSIDLDAEPEPGVYWSRLSASSHTRGHAHAKEYARAVLRWLESYGRRVVNGSEVLELEVSKVNQYTALRAAGFDVPRTVAVFGTEELSERARQLPLPFITKHNQGGKGLGVRRFDDYAEFDAAFAGPSTDSVDEGPADGITLLQELVSTAEPFITRAEFVGGRFVYAVRVDTSAGSFELCPADACAVPPAGFAPAVCEVPGAAPDDSGAGPAGRGTAAGDASAAGAVAGASGSTATLAAPSLFRVREEVTAEHPLIVRLEAFLAERGIEVAGVEFFDTADGRLVPYDINTNTNYNPDVEAATGHRAASALGAFLGAELAATVAGGARA</sequence>
<keyword evidence="3" id="KW-0436">Ligase</keyword>
<organism evidence="3 4">
    <name type="scientific">Mycetocola reblochoni</name>
    <dbReference type="NCBI Taxonomy" id="331618"/>
    <lineage>
        <taxon>Bacteria</taxon>
        <taxon>Bacillati</taxon>
        <taxon>Actinomycetota</taxon>
        <taxon>Actinomycetes</taxon>
        <taxon>Micrococcales</taxon>
        <taxon>Microbacteriaceae</taxon>
        <taxon>Mycetocola</taxon>
    </lineage>
</organism>
<dbReference type="GO" id="GO:0046872">
    <property type="term" value="F:metal ion binding"/>
    <property type="evidence" value="ECO:0007669"/>
    <property type="project" value="InterPro"/>
</dbReference>
<dbReference type="Gene3D" id="3.30.470.20">
    <property type="entry name" value="ATP-grasp fold, B domain"/>
    <property type="match status" value="1"/>
</dbReference>
<dbReference type="PANTHER" id="PTHR21621:SF0">
    <property type="entry name" value="BETA-CITRYLGLUTAMATE SYNTHASE B-RELATED"/>
    <property type="match status" value="1"/>
</dbReference>